<keyword evidence="2" id="KW-0863">Zinc-finger</keyword>
<dbReference type="AlphaFoldDB" id="A0A173LNZ7"/>
<feature type="zinc finger region" description="dksA C4-type" evidence="4">
    <location>
        <begin position="89"/>
        <end position="113"/>
    </location>
</feature>
<dbReference type="STRING" id="499555.BJL86_2624"/>
<dbReference type="EMBL" id="CP015961">
    <property type="protein sequence ID" value="ANI93384.1"/>
    <property type="molecule type" value="Genomic_DNA"/>
</dbReference>
<evidence type="ECO:0000313" key="8">
    <source>
        <dbReference type="Proteomes" id="UP000186104"/>
    </source>
</evidence>
<sequence length="121" mass="13547">MTSSDPNWRQLLADERAYAQSRADELRDSLDALIRKRQNESDDDEHDPEGDSLSSQWSMLTGLLESSKRQLREIDEASARLAEGAYGFCSSCGEPIPEGQLMARPFRAHCVECAKTRESPA</sequence>
<accession>A0A173LNZ7</accession>
<dbReference type="Gene3D" id="1.20.120.910">
    <property type="entry name" value="DksA, coiled-coil domain"/>
    <property type="match status" value="1"/>
</dbReference>
<evidence type="ECO:0000256" key="1">
    <source>
        <dbReference type="ARBA" id="ARBA00022723"/>
    </source>
</evidence>
<feature type="compositionally biased region" description="Acidic residues" evidence="5">
    <location>
        <begin position="41"/>
        <end position="50"/>
    </location>
</feature>
<dbReference type="Pfam" id="PF01258">
    <property type="entry name" value="zf-dskA_traR"/>
    <property type="match status" value="1"/>
</dbReference>
<dbReference type="OrthoDB" id="1121111at2"/>
<dbReference type="InterPro" id="IPR000962">
    <property type="entry name" value="Znf_DskA_TraR"/>
</dbReference>
<evidence type="ECO:0000313" key="7">
    <source>
        <dbReference type="EMBL" id="ANI93384.1"/>
    </source>
</evidence>
<dbReference type="SUPFAM" id="SSF57716">
    <property type="entry name" value="Glucocorticoid receptor-like (DNA-binding domain)"/>
    <property type="match status" value="1"/>
</dbReference>
<proteinExistence type="predicted"/>
<organism evidence="7 8">
    <name type="scientific">Dietzia timorensis</name>
    <dbReference type="NCBI Taxonomy" id="499555"/>
    <lineage>
        <taxon>Bacteria</taxon>
        <taxon>Bacillati</taxon>
        <taxon>Actinomycetota</taxon>
        <taxon>Actinomycetes</taxon>
        <taxon>Mycobacteriales</taxon>
        <taxon>Dietziaceae</taxon>
        <taxon>Dietzia</taxon>
    </lineage>
</organism>
<dbReference type="GO" id="GO:0008270">
    <property type="term" value="F:zinc ion binding"/>
    <property type="evidence" value="ECO:0007669"/>
    <property type="project" value="UniProtKB-KW"/>
</dbReference>
<keyword evidence="1" id="KW-0479">Metal-binding</keyword>
<feature type="domain" description="Zinc finger DksA/TraR C4-type" evidence="6">
    <location>
        <begin position="84"/>
        <end position="118"/>
    </location>
</feature>
<evidence type="ECO:0000256" key="3">
    <source>
        <dbReference type="ARBA" id="ARBA00022833"/>
    </source>
</evidence>
<keyword evidence="8" id="KW-1185">Reference proteome</keyword>
<evidence type="ECO:0000256" key="4">
    <source>
        <dbReference type="PROSITE-ProRule" id="PRU00510"/>
    </source>
</evidence>
<dbReference type="RefSeq" id="WP_067472406.1">
    <property type="nucleotide sequence ID" value="NZ_CP015961.1"/>
</dbReference>
<evidence type="ECO:0000259" key="6">
    <source>
        <dbReference type="Pfam" id="PF01258"/>
    </source>
</evidence>
<reference evidence="7 8" key="1">
    <citation type="submission" date="2016-06" db="EMBL/GenBank/DDBJ databases">
        <title>Complete genome sequence of a saline-alkali tolerant type strain Dietzia timorensis ID05-A0528T.</title>
        <authorList>
            <person name="Wu X."/>
        </authorList>
    </citation>
    <scope>NUCLEOTIDE SEQUENCE [LARGE SCALE GENOMIC DNA]</scope>
    <source>
        <strain evidence="7 8">ID05-A0528</strain>
    </source>
</reference>
<dbReference type="KEGG" id="dtm:BJL86_2624"/>
<feature type="region of interest" description="Disordered" evidence="5">
    <location>
        <begin position="33"/>
        <end position="58"/>
    </location>
</feature>
<dbReference type="PANTHER" id="PTHR33823:SF4">
    <property type="entry name" value="GENERAL STRESS PROTEIN 16O"/>
    <property type="match status" value="1"/>
</dbReference>
<evidence type="ECO:0000256" key="5">
    <source>
        <dbReference type="SAM" id="MobiDB-lite"/>
    </source>
</evidence>
<dbReference type="PANTHER" id="PTHR33823">
    <property type="entry name" value="RNA POLYMERASE-BINDING TRANSCRIPTION FACTOR DKSA-RELATED"/>
    <property type="match status" value="1"/>
</dbReference>
<dbReference type="PROSITE" id="PS51128">
    <property type="entry name" value="ZF_DKSA_2"/>
    <property type="match status" value="1"/>
</dbReference>
<dbReference type="Proteomes" id="UP000186104">
    <property type="component" value="Chromosome"/>
</dbReference>
<protein>
    <recommendedName>
        <fullName evidence="6">Zinc finger DksA/TraR C4-type domain-containing protein</fullName>
    </recommendedName>
</protein>
<evidence type="ECO:0000256" key="2">
    <source>
        <dbReference type="ARBA" id="ARBA00022771"/>
    </source>
</evidence>
<keyword evidence="3" id="KW-0862">Zinc</keyword>
<name>A0A173LNZ7_9ACTN</name>
<gene>
    <name evidence="7" type="ORF">BJL86_2624</name>
</gene>